<dbReference type="AlphaFoldDB" id="A0A0F7PZR5"/>
<geneLocation type="plasmid" evidence="1">
    <name>p1-5B1</name>
</geneLocation>
<sequence length="38" mass="4334">MSDEYSQPTLELSRTFEGWWLPERPLCCDDPFVAVSGA</sequence>
<evidence type="ECO:0000313" key="1">
    <source>
        <dbReference type="EMBL" id="AKI06635.1"/>
    </source>
</evidence>
<keyword evidence="1" id="KW-0614">Plasmid</keyword>
<name>A0A0F7PZR5_BIFLL</name>
<gene>
    <name evidence="1" type="primary">repB2</name>
</gene>
<organism evidence="1">
    <name type="scientific">Bifidobacterium longum subsp. longum 1-5B</name>
    <dbReference type="NCBI Taxonomy" id="1350471"/>
    <lineage>
        <taxon>Bacteria</taxon>
        <taxon>Bacillati</taxon>
        <taxon>Actinomycetota</taxon>
        <taxon>Actinomycetes</taxon>
        <taxon>Bifidobacteriales</taxon>
        <taxon>Bifidobacteriaceae</taxon>
        <taxon>Bifidobacterium</taxon>
    </lineage>
</organism>
<proteinExistence type="predicted"/>
<accession>A0A0F7PZR5</accession>
<dbReference type="EMBL" id="KP691640">
    <property type="protein sequence ID" value="AKI06635.1"/>
    <property type="molecule type" value="Genomic_DNA"/>
</dbReference>
<protein>
    <submittedName>
        <fullName evidence="1">Truncated replication protein</fullName>
    </submittedName>
</protein>
<reference evidence="1" key="1">
    <citation type="submission" date="2015-01" db="EMBL/GenBank/DDBJ databases">
        <title>Comparative genomics of Bifidobacterium longum strains of human origin.</title>
        <authorList>
            <person name="Chaplin A.V."/>
            <person name="Efimov B.A."/>
            <person name="Kafarskaia L.I."/>
            <person name="Shkoporov A.N."/>
        </authorList>
    </citation>
    <scope>NUCLEOTIDE SEQUENCE</scope>
    <source>
        <strain evidence="1">1-5B</strain>
        <plasmid evidence="1">p1-5B1</plasmid>
    </source>
</reference>